<evidence type="ECO:0000256" key="1">
    <source>
        <dbReference type="SAM" id="MobiDB-lite"/>
    </source>
</evidence>
<name>A0A5J6IAB8_STRC4</name>
<dbReference type="KEGG" id="scoe:CP976_32010"/>
<dbReference type="EMBL" id="CP023694">
    <property type="protein sequence ID" value="QEV28284.1"/>
    <property type="molecule type" value="Genomic_DNA"/>
</dbReference>
<keyword evidence="2" id="KW-1133">Transmembrane helix</keyword>
<keyword evidence="2" id="KW-0812">Transmembrane</keyword>
<accession>A0A5J6IAB8</accession>
<proteinExistence type="predicted"/>
<dbReference type="AlphaFoldDB" id="A0A5J6IAB8"/>
<evidence type="ECO:0000256" key="2">
    <source>
        <dbReference type="SAM" id="Phobius"/>
    </source>
</evidence>
<protein>
    <submittedName>
        <fullName evidence="3">Uncharacterized protein</fullName>
    </submittedName>
</protein>
<keyword evidence="2" id="KW-0472">Membrane</keyword>
<evidence type="ECO:0000313" key="3">
    <source>
        <dbReference type="EMBL" id="QEV28284.1"/>
    </source>
</evidence>
<reference evidence="3 4" key="1">
    <citation type="submission" date="2017-09" db="EMBL/GenBank/DDBJ databases">
        <authorList>
            <person name="Lee N."/>
            <person name="Cho B.-K."/>
        </authorList>
    </citation>
    <scope>NUCLEOTIDE SEQUENCE [LARGE SCALE GENOMIC DNA]</scope>
    <source>
        <strain evidence="3 4">ATCC 13740</strain>
    </source>
</reference>
<gene>
    <name evidence="3" type="ORF">CP976_32010</name>
</gene>
<evidence type="ECO:0000313" key="4">
    <source>
        <dbReference type="Proteomes" id="UP000326598"/>
    </source>
</evidence>
<organism evidence="3 4">
    <name type="scientific">Streptomyces coeruleorubidus</name>
    <dbReference type="NCBI Taxonomy" id="116188"/>
    <lineage>
        <taxon>Bacteria</taxon>
        <taxon>Bacillati</taxon>
        <taxon>Actinomycetota</taxon>
        <taxon>Actinomycetes</taxon>
        <taxon>Kitasatosporales</taxon>
        <taxon>Streptomycetaceae</taxon>
        <taxon>Streptomyces</taxon>
    </lineage>
</organism>
<dbReference type="Proteomes" id="UP000326598">
    <property type="component" value="Chromosome"/>
</dbReference>
<feature type="region of interest" description="Disordered" evidence="1">
    <location>
        <begin position="1"/>
        <end position="27"/>
    </location>
</feature>
<sequence>MPPQDTSRGNHDEVNDCQQHSRADVGWGTQDSSLRRLGAMVSAGIALAASAAGAMAARWLTYHALRARITRSC</sequence>
<feature type="compositionally biased region" description="Basic and acidic residues" evidence="1">
    <location>
        <begin position="8"/>
        <end position="23"/>
    </location>
</feature>
<feature type="transmembrane region" description="Helical" evidence="2">
    <location>
        <begin position="37"/>
        <end position="61"/>
    </location>
</feature>